<dbReference type="Pfam" id="PF00501">
    <property type="entry name" value="AMP-binding"/>
    <property type="match status" value="1"/>
</dbReference>
<protein>
    <recommendedName>
        <fullName evidence="2">Putative long chain fatty acid-CoA ligase VraA</fullName>
    </recommendedName>
    <alternativeName>
        <fullName evidence="6">Acyl-CoA synthetase</fullName>
    </alternativeName>
</protein>
<gene>
    <name evidence="10" type="ORF">ABHD89_002409</name>
</gene>
<proteinExistence type="inferred from homology"/>
<evidence type="ECO:0000256" key="1">
    <source>
        <dbReference type="ARBA" id="ARBA00006432"/>
    </source>
</evidence>
<evidence type="ECO:0000256" key="6">
    <source>
        <dbReference type="ARBA" id="ARBA00032875"/>
    </source>
</evidence>
<dbReference type="InterPro" id="IPR042099">
    <property type="entry name" value="ANL_N_sf"/>
</dbReference>
<evidence type="ECO:0000256" key="5">
    <source>
        <dbReference type="ARBA" id="ARBA00022840"/>
    </source>
</evidence>
<dbReference type="RefSeq" id="WP_230821113.1">
    <property type="nucleotide sequence ID" value="NZ_JAJNCU010000002.1"/>
</dbReference>
<dbReference type="InterPro" id="IPR045851">
    <property type="entry name" value="AMP-bd_C_sf"/>
</dbReference>
<sequence length="655" mass="72417">MMEQQSKVMDDHILWRPSEQQVAESNIKKFSQQTGIPFEPYEHMHRWSVAEPGAFWSAVWEFSGIIGEKGETVYLPPEDGGMLGAKWFPEAEINLAENLLRGDGSREAVYEADERGVQRKVDMGELRIMVAKAQEGLRQLGVRAGDRVAGIVKNDLQSLVALLATSSLGAVWSSCSPDFGAKGVLDRIGQVQPKILIASPEYHYNGKFFDIRDNISAVSAELESLSAVVCLSDTPGLVLETEAELLTWNELLENDAETPAFTRVPFDHPLYILYTSGTTGLPKSIVHSVGGVLLQHVKEHQLHCDVKEGDVLSWYTSTSWMMYPWLVSGLASGASILLYDGSPVRKDNLGILWEVAEEVGVTHFGTSPKYLATLEKCGYDVGGNHDLQALKSLMTTGAPLIAEQYTWIYETVKEDLFLASISGGTEIIGCFFMGTPAHPVRRGEITCKALGMAVDILDHRGASVVGRKGELVCTEPFPSMPLTFWGEEGDERYFNAYFKAHEGIWTHGDLVEETPAGTFIIHGRTDTVLNPGGVRIGTAEIYRVVEQIPEITDSLVFGFPMDNDEEIALCIVTEEGGAEAKLAEEIRQDVRRKASPRHVPRRIYTVKEVPYTNNGKKVEGAVRSIVRGQDVKNKESLKNPECLEEYISLAESDYL</sequence>
<dbReference type="SUPFAM" id="SSF56801">
    <property type="entry name" value="Acetyl-CoA synthetase-like"/>
    <property type="match status" value="1"/>
</dbReference>
<dbReference type="NCBIfam" id="TIGR01217">
    <property type="entry name" value="ac_ac_CoA_syn"/>
    <property type="match status" value="1"/>
</dbReference>
<name>A0ABV2EC38_9STAP</name>
<dbReference type="Gene3D" id="3.40.50.12780">
    <property type="entry name" value="N-terminal domain of ligase-like"/>
    <property type="match status" value="1"/>
</dbReference>
<dbReference type="NCBIfam" id="NF002937">
    <property type="entry name" value="PRK03584.1"/>
    <property type="match status" value="1"/>
</dbReference>
<dbReference type="PROSITE" id="PS00455">
    <property type="entry name" value="AMP_BINDING"/>
    <property type="match status" value="1"/>
</dbReference>
<evidence type="ECO:0000313" key="11">
    <source>
        <dbReference type="Proteomes" id="UP001549019"/>
    </source>
</evidence>
<dbReference type="EMBL" id="JBDZDV010000007">
    <property type="protein sequence ID" value="MET3111984.1"/>
    <property type="molecule type" value="Genomic_DNA"/>
</dbReference>
<evidence type="ECO:0000256" key="3">
    <source>
        <dbReference type="ARBA" id="ARBA00022598"/>
    </source>
</evidence>
<dbReference type="Pfam" id="PF16177">
    <property type="entry name" value="ACAS_N"/>
    <property type="match status" value="1"/>
</dbReference>
<evidence type="ECO:0000256" key="4">
    <source>
        <dbReference type="ARBA" id="ARBA00022741"/>
    </source>
</evidence>
<dbReference type="Pfam" id="PF13193">
    <property type="entry name" value="AMP-binding_C"/>
    <property type="match status" value="1"/>
</dbReference>
<reference evidence="10 11" key="1">
    <citation type="submission" date="2024-05" db="EMBL/GenBank/DDBJ databases">
        <title>Genomic Encyclopedia of Type Strains, Phase IV (KMG-IV): sequencing the most valuable type-strain genomes for metagenomic binning, comparative biology and taxonomic classification.</title>
        <authorList>
            <person name="Goeker M."/>
        </authorList>
    </citation>
    <scope>NUCLEOTIDE SEQUENCE [LARGE SCALE GENOMIC DNA]</scope>
    <source>
        <strain evidence="10 11">DSM 25286</strain>
    </source>
</reference>
<dbReference type="Gene3D" id="3.30.300.30">
    <property type="match status" value="1"/>
</dbReference>
<keyword evidence="3 10" id="KW-0436">Ligase</keyword>
<dbReference type="InterPro" id="IPR025110">
    <property type="entry name" value="AMP-bd_C"/>
</dbReference>
<dbReference type="InterPro" id="IPR000873">
    <property type="entry name" value="AMP-dep_synth/lig_dom"/>
</dbReference>
<dbReference type="PANTHER" id="PTHR42921:SF1">
    <property type="entry name" value="ACETOACETYL-COA SYNTHETASE"/>
    <property type="match status" value="1"/>
</dbReference>
<evidence type="ECO:0000259" key="9">
    <source>
        <dbReference type="Pfam" id="PF16177"/>
    </source>
</evidence>
<comment type="caution">
    <text evidence="10">The sequence shown here is derived from an EMBL/GenBank/DDBJ whole genome shotgun (WGS) entry which is preliminary data.</text>
</comment>
<feature type="domain" description="AMP-dependent synthetase/ligase" evidence="7">
    <location>
        <begin position="106"/>
        <end position="476"/>
    </location>
</feature>
<feature type="domain" description="AMP-binding enzyme C-terminal" evidence="8">
    <location>
        <begin position="544"/>
        <end position="616"/>
    </location>
</feature>
<dbReference type="Proteomes" id="UP001549019">
    <property type="component" value="Unassembled WGS sequence"/>
</dbReference>
<evidence type="ECO:0000259" key="7">
    <source>
        <dbReference type="Pfam" id="PF00501"/>
    </source>
</evidence>
<accession>A0ABV2EC38</accession>
<dbReference type="InterPro" id="IPR020845">
    <property type="entry name" value="AMP-binding_CS"/>
</dbReference>
<keyword evidence="4" id="KW-0547">Nucleotide-binding</keyword>
<dbReference type="InterPro" id="IPR005914">
    <property type="entry name" value="Acac_CoA_synth"/>
</dbReference>
<dbReference type="PANTHER" id="PTHR42921">
    <property type="entry name" value="ACETOACETYL-COA SYNTHETASE"/>
    <property type="match status" value="1"/>
</dbReference>
<evidence type="ECO:0000256" key="2">
    <source>
        <dbReference type="ARBA" id="ARBA00017625"/>
    </source>
</evidence>
<dbReference type="GO" id="GO:0030729">
    <property type="term" value="F:acetoacetate-CoA ligase activity"/>
    <property type="evidence" value="ECO:0007669"/>
    <property type="project" value="UniProtKB-EC"/>
</dbReference>
<organism evidence="10 11">
    <name type="scientific">Salinicoccus halitifaciens</name>
    <dbReference type="NCBI Taxonomy" id="1073415"/>
    <lineage>
        <taxon>Bacteria</taxon>
        <taxon>Bacillati</taxon>
        <taxon>Bacillota</taxon>
        <taxon>Bacilli</taxon>
        <taxon>Bacillales</taxon>
        <taxon>Staphylococcaceae</taxon>
        <taxon>Salinicoccus</taxon>
    </lineage>
</organism>
<dbReference type="InterPro" id="IPR032387">
    <property type="entry name" value="ACAS_N"/>
</dbReference>
<evidence type="ECO:0000259" key="8">
    <source>
        <dbReference type="Pfam" id="PF13193"/>
    </source>
</evidence>
<comment type="similarity">
    <text evidence="1">Belongs to the ATP-dependent AMP-binding enzyme family.</text>
</comment>
<feature type="domain" description="Acetyl-coenzyme A synthetase N-terminal" evidence="9">
    <location>
        <begin position="41"/>
        <end position="98"/>
    </location>
</feature>
<keyword evidence="5" id="KW-0067">ATP-binding</keyword>
<keyword evidence="11" id="KW-1185">Reference proteome</keyword>
<evidence type="ECO:0000313" key="10">
    <source>
        <dbReference type="EMBL" id="MET3111984.1"/>
    </source>
</evidence>